<dbReference type="Proteomes" id="UP000261052">
    <property type="component" value="Unassembled WGS sequence"/>
</dbReference>
<evidence type="ECO:0000313" key="3">
    <source>
        <dbReference type="EMBL" id="RGZ92083.1"/>
    </source>
</evidence>
<dbReference type="Proteomes" id="UP000283501">
    <property type="component" value="Unassembled WGS sequence"/>
</dbReference>
<evidence type="ECO:0000256" key="1">
    <source>
        <dbReference type="SAM" id="Phobius"/>
    </source>
</evidence>
<evidence type="ECO:0000313" key="4">
    <source>
        <dbReference type="EMBL" id="RHA92508.1"/>
    </source>
</evidence>
<gene>
    <name evidence="5" type="ORF">DW703_02705</name>
    <name evidence="4" type="ORF">DW912_07245</name>
    <name evidence="3" type="ORF">DW967_09130</name>
    <name evidence="2" type="ORF">DXD13_09490</name>
</gene>
<proteinExistence type="predicted"/>
<feature type="transmembrane region" description="Helical" evidence="1">
    <location>
        <begin position="41"/>
        <end position="62"/>
    </location>
</feature>
<dbReference type="EMBL" id="QSFZ01000006">
    <property type="protein sequence ID" value="RHA92508.1"/>
    <property type="molecule type" value="Genomic_DNA"/>
</dbReference>
<feature type="transmembrane region" description="Helical" evidence="1">
    <location>
        <begin position="7"/>
        <end position="29"/>
    </location>
</feature>
<evidence type="ECO:0000313" key="7">
    <source>
        <dbReference type="Proteomes" id="UP000283501"/>
    </source>
</evidence>
<evidence type="ECO:0000313" key="8">
    <source>
        <dbReference type="Proteomes" id="UP000283721"/>
    </source>
</evidence>
<dbReference type="EMBL" id="QSQP01000010">
    <property type="protein sequence ID" value="RGK42618.1"/>
    <property type="molecule type" value="Genomic_DNA"/>
</dbReference>
<dbReference type="Proteomes" id="UP000286220">
    <property type="component" value="Unassembled WGS sequence"/>
</dbReference>
<evidence type="ECO:0000313" key="6">
    <source>
        <dbReference type="Proteomes" id="UP000261052"/>
    </source>
</evidence>
<keyword evidence="1" id="KW-1133">Transmembrane helix</keyword>
<dbReference type="Proteomes" id="UP000283721">
    <property type="component" value="Unassembled WGS sequence"/>
</dbReference>
<dbReference type="EMBL" id="QSES01000015">
    <property type="protein sequence ID" value="RGZ92083.1"/>
    <property type="molecule type" value="Genomic_DNA"/>
</dbReference>
<keyword evidence="1" id="KW-0812">Transmembrane</keyword>
<organism evidence="2 6">
    <name type="scientific">Agathobacter rectalis</name>
    <dbReference type="NCBI Taxonomy" id="39491"/>
    <lineage>
        <taxon>Bacteria</taxon>
        <taxon>Bacillati</taxon>
        <taxon>Bacillota</taxon>
        <taxon>Clostridia</taxon>
        <taxon>Lachnospirales</taxon>
        <taxon>Lachnospiraceae</taxon>
        <taxon>Agathobacter</taxon>
    </lineage>
</organism>
<dbReference type="EMBL" id="QSKY01000002">
    <property type="protein sequence ID" value="RHF08085.1"/>
    <property type="molecule type" value="Genomic_DNA"/>
</dbReference>
<evidence type="ECO:0000313" key="9">
    <source>
        <dbReference type="Proteomes" id="UP000286220"/>
    </source>
</evidence>
<dbReference type="RefSeq" id="WP_117686172.1">
    <property type="nucleotide sequence ID" value="NZ_QSFZ01000006.1"/>
</dbReference>
<name>A0A3E4LYS6_9FIRM</name>
<reference evidence="6 7" key="1">
    <citation type="submission" date="2018-08" db="EMBL/GenBank/DDBJ databases">
        <title>A genome reference for cultivated species of the human gut microbiota.</title>
        <authorList>
            <person name="Zou Y."/>
            <person name="Xue W."/>
            <person name="Luo G."/>
        </authorList>
    </citation>
    <scope>NUCLEOTIDE SEQUENCE [LARGE SCALE GENOMIC DNA]</scope>
    <source>
        <strain evidence="5 7">AM26-2LB</strain>
        <strain evidence="4 9">AM42-17AT</strain>
        <strain evidence="3 8">AM47-6BH</strain>
        <strain evidence="2 6">TF11-15AC</strain>
    </source>
</reference>
<keyword evidence="1" id="KW-0472">Membrane</keyword>
<protein>
    <submittedName>
        <fullName evidence="2">Uncharacterized protein</fullName>
    </submittedName>
</protein>
<evidence type="ECO:0000313" key="2">
    <source>
        <dbReference type="EMBL" id="RGK42618.1"/>
    </source>
</evidence>
<evidence type="ECO:0000313" key="5">
    <source>
        <dbReference type="EMBL" id="RHF08085.1"/>
    </source>
</evidence>
<accession>A0A3E4LYS6</accession>
<comment type="caution">
    <text evidence="2">The sequence shown here is derived from an EMBL/GenBank/DDBJ whole genome shotgun (WGS) entry which is preliminary data.</text>
</comment>
<sequence length="65" mass="7220">MHRKKKIPASFIIAFVISFIVSFSISRLIPKFVPAAARWQGIILFCGGLLLSFIAVAVISLMKKK</sequence>
<dbReference type="AlphaFoldDB" id="A0A3E4LYS6"/>